<organism evidence="4 5">
    <name type="scientific">Magnetofaba australis IT-1</name>
    <dbReference type="NCBI Taxonomy" id="1434232"/>
    <lineage>
        <taxon>Bacteria</taxon>
        <taxon>Pseudomonadati</taxon>
        <taxon>Pseudomonadota</taxon>
        <taxon>Magnetococcia</taxon>
        <taxon>Magnetococcales</taxon>
        <taxon>Magnetococcaceae</taxon>
        <taxon>Magnetofaba</taxon>
    </lineage>
</organism>
<dbReference type="GO" id="GO:0043190">
    <property type="term" value="C:ATP-binding cassette (ABC) transporter complex"/>
    <property type="evidence" value="ECO:0007669"/>
    <property type="project" value="InterPro"/>
</dbReference>
<comment type="similarity">
    <text evidence="1">Belongs to the phosphate/phosphite/phosphonate binding protein family.</text>
</comment>
<sequence>MMPYLLRLTLLCALLLALTPAARAADDKPLTLGFMPYLNAKELLAKYAPLADYLGKAIGRPVQVVVAKDYAEHIRNTGEDKLDISFLGGSPYVVIGDQYGRKPLLARYEFNRQPTFRAVIFTAKNSAIHKLSEMRGRAMAFGSAKSTLSTQVPLYMLMQAGVGLKDLGSYEHLRNHENVILGVELGDFDAGAVAEEVYREHGANRDVRILAESQSLSTHVFVTRANMPASLRERIAKALLNASTTPVGQEALRAIGGTLTGFAPVADSDYDLHRTILSDVLPALRAAQQ</sequence>
<dbReference type="InterPro" id="IPR005770">
    <property type="entry name" value="PhnD"/>
</dbReference>
<evidence type="ECO:0000256" key="2">
    <source>
        <dbReference type="ARBA" id="ARBA00022729"/>
    </source>
</evidence>
<dbReference type="SUPFAM" id="SSF53850">
    <property type="entry name" value="Periplasmic binding protein-like II"/>
    <property type="match status" value="1"/>
</dbReference>
<evidence type="ECO:0000256" key="1">
    <source>
        <dbReference type="ARBA" id="ARBA00007162"/>
    </source>
</evidence>
<protein>
    <submittedName>
        <fullName evidence="4">Putative phosphonate ABC transporter periplasmic protein</fullName>
    </submittedName>
</protein>
<reference evidence="4 5" key="1">
    <citation type="journal article" date="2016" name="BMC Genomics">
        <title>Combined genomic and structural analyses of a cultured magnetotactic bacterium reveals its niche adaptation to a dynamic environment.</title>
        <authorList>
            <person name="Araujo A.C."/>
            <person name="Morillo V."/>
            <person name="Cypriano J."/>
            <person name="Teixeira L.C."/>
            <person name="Leao P."/>
            <person name="Lyra S."/>
            <person name="Almeida L.G."/>
            <person name="Bazylinski D.A."/>
            <person name="Vasconcellos A.T."/>
            <person name="Abreu F."/>
            <person name="Lins U."/>
        </authorList>
    </citation>
    <scope>NUCLEOTIDE SEQUENCE [LARGE SCALE GENOMIC DNA]</scope>
    <source>
        <strain evidence="4 5">IT-1</strain>
    </source>
</reference>
<evidence type="ECO:0000313" key="4">
    <source>
        <dbReference type="EMBL" id="OSM01790.1"/>
    </source>
</evidence>
<dbReference type="PANTHER" id="PTHR35841:SF1">
    <property type="entry name" value="PHOSPHONATES-BINDING PERIPLASMIC PROTEIN"/>
    <property type="match status" value="1"/>
</dbReference>
<dbReference type="GO" id="GO:0055085">
    <property type="term" value="P:transmembrane transport"/>
    <property type="evidence" value="ECO:0007669"/>
    <property type="project" value="InterPro"/>
</dbReference>
<keyword evidence="2 3" id="KW-0732">Signal</keyword>
<evidence type="ECO:0000313" key="5">
    <source>
        <dbReference type="Proteomes" id="UP000194003"/>
    </source>
</evidence>
<feature type="signal peptide" evidence="3">
    <location>
        <begin position="1"/>
        <end position="24"/>
    </location>
</feature>
<proteinExistence type="inferred from homology"/>
<dbReference type="PANTHER" id="PTHR35841">
    <property type="entry name" value="PHOSPHONATES-BINDING PERIPLASMIC PROTEIN"/>
    <property type="match status" value="1"/>
</dbReference>
<dbReference type="Pfam" id="PF12974">
    <property type="entry name" value="Phosphonate-bd"/>
    <property type="match status" value="1"/>
</dbReference>
<keyword evidence="5" id="KW-1185">Reference proteome</keyword>
<dbReference type="Gene3D" id="3.40.190.10">
    <property type="entry name" value="Periplasmic binding protein-like II"/>
    <property type="match status" value="2"/>
</dbReference>
<dbReference type="Proteomes" id="UP000194003">
    <property type="component" value="Unassembled WGS sequence"/>
</dbReference>
<dbReference type="NCBIfam" id="TIGR01098">
    <property type="entry name" value="3A0109s03R"/>
    <property type="match status" value="1"/>
</dbReference>
<accession>A0A1Y2K170</accession>
<gene>
    <name evidence="4" type="ORF">MAIT1_01828</name>
</gene>
<dbReference type="AlphaFoldDB" id="A0A1Y2K170"/>
<evidence type="ECO:0000256" key="3">
    <source>
        <dbReference type="SAM" id="SignalP"/>
    </source>
</evidence>
<name>A0A1Y2K170_9PROT</name>
<comment type="caution">
    <text evidence="4">The sequence shown here is derived from an EMBL/GenBank/DDBJ whole genome shotgun (WGS) entry which is preliminary data.</text>
</comment>
<feature type="chain" id="PRO_5012779331" evidence="3">
    <location>
        <begin position="25"/>
        <end position="289"/>
    </location>
</feature>
<dbReference type="EMBL" id="LVJN01000020">
    <property type="protein sequence ID" value="OSM01790.1"/>
    <property type="molecule type" value="Genomic_DNA"/>
</dbReference>
<dbReference type="STRING" id="1434232.MAIT1_01828"/>